<keyword evidence="3" id="KW-1185">Reference proteome</keyword>
<proteinExistence type="predicted"/>
<organism evidence="2 3">
    <name type="scientific">Hydrogenimonas cancrithermarum</name>
    <dbReference type="NCBI Taxonomy" id="2993563"/>
    <lineage>
        <taxon>Bacteria</taxon>
        <taxon>Pseudomonadati</taxon>
        <taxon>Campylobacterota</taxon>
        <taxon>Epsilonproteobacteria</taxon>
        <taxon>Campylobacterales</taxon>
        <taxon>Hydrogenimonadaceae</taxon>
        <taxon>Hydrogenimonas</taxon>
    </lineage>
</organism>
<protein>
    <submittedName>
        <fullName evidence="2">Uncharacterized protein</fullName>
    </submittedName>
</protein>
<dbReference type="RefSeq" id="WP_286336301.1">
    <property type="nucleotide sequence ID" value="NZ_AP027370.1"/>
</dbReference>
<keyword evidence="1" id="KW-0812">Transmembrane</keyword>
<feature type="transmembrane region" description="Helical" evidence="1">
    <location>
        <begin position="50"/>
        <end position="74"/>
    </location>
</feature>
<gene>
    <name evidence="2" type="ORF">HCR_16580</name>
</gene>
<reference evidence="2 3" key="1">
    <citation type="submission" date="2023-03" db="EMBL/GenBank/DDBJ databases">
        <title>Description of Hydrogenimonas sp. ISO32.</title>
        <authorList>
            <person name="Mino S."/>
            <person name="Fukazawa S."/>
            <person name="Sawabe T."/>
        </authorList>
    </citation>
    <scope>NUCLEOTIDE SEQUENCE [LARGE SCALE GENOMIC DNA]</scope>
    <source>
        <strain evidence="2 3">ISO32</strain>
    </source>
</reference>
<evidence type="ECO:0000313" key="2">
    <source>
        <dbReference type="EMBL" id="BDY13346.1"/>
    </source>
</evidence>
<keyword evidence="1" id="KW-1133">Transmembrane helix</keyword>
<dbReference type="EMBL" id="AP027370">
    <property type="protein sequence ID" value="BDY13346.1"/>
    <property type="molecule type" value="Genomic_DNA"/>
</dbReference>
<feature type="transmembrane region" description="Helical" evidence="1">
    <location>
        <begin position="21"/>
        <end position="44"/>
    </location>
</feature>
<keyword evidence="1" id="KW-0472">Membrane</keyword>
<accession>A0ABN6WWB2</accession>
<evidence type="ECO:0000256" key="1">
    <source>
        <dbReference type="SAM" id="Phobius"/>
    </source>
</evidence>
<sequence length="100" mass="11586">MDERLTVKRLLRIWWAWQWRTVVATFIGSLVFITVFAFVAGFLGMSKQNIAMIGNLIYMGIGIFASIYFLGFVLKKDFGDFKLSIVERVYCEEKEEDAKS</sequence>
<evidence type="ECO:0000313" key="3">
    <source>
        <dbReference type="Proteomes" id="UP001321445"/>
    </source>
</evidence>
<name>A0ABN6WWB2_9BACT</name>
<dbReference type="Proteomes" id="UP001321445">
    <property type="component" value="Chromosome"/>
</dbReference>